<feature type="domain" description="C2H2-type" evidence="12">
    <location>
        <begin position="334"/>
        <end position="361"/>
    </location>
</feature>
<evidence type="ECO:0000256" key="7">
    <source>
        <dbReference type="ARBA" id="ARBA00023125"/>
    </source>
</evidence>
<feature type="compositionally biased region" description="Basic and acidic residues" evidence="11">
    <location>
        <begin position="809"/>
        <end position="828"/>
    </location>
</feature>
<feature type="domain" description="C2H2-type" evidence="12">
    <location>
        <begin position="855"/>
        <end position="878"/>
    </location>
</feature>
<evidence type="ECO:0000256" key="6">
    <source>
        <dbReference type="ARBA" id="ARBA00023015"/>
    </source>
</evidence>
<evidence type="ECO:0000256" key="3">
    <source>
        <dbReference type="ARBA" id="ARBA00022737"/>
    </source>
</evidence>
<dbReference type="EMBL" id="JASPKZ010001988">
    <property type="protein sequence ID" value="KAJ9596451.1"/>
    <property type="molecule type" value="Genomic_DNA"/>
</dbReference>
<dbReference type="Gene3D" id="3.30.160.60">
    <property type="entry name" value="Classic Zinc Finger"/>
    <property type="match status" value="9"/>
</dbReference>
<dbReference type="FunFam" id="3.30.160.60:FF:000325">
    <property type="entry name" value="ZFP90 zinc finger protein"/>
    <property type="match status" value="2"/>
</dbReference>
<keyword evidence="4 10" id="KW-0863">Zinc-finger</keyword>
<feature type="domain" description="C2H2-type" evidence="12">
    <location>
        <begin position="478"/>
        <end position="505"/>
    </location>
</feature>
<keyword evidence="9" id="KW-0539">Nucleus</keyword>
<evidence type="ECO:0000256" key="10">
    <source>
        <dbReference type="PROSITE-ProRule" id="PRU00042"/>
    </source>
</evidence>
<evidence type="ECO:0000256" key="4">
    <source>
        <dbReference type="ARBA" id="ARBA00022771"/>
    </source>
</evidence>
<feature type="compositionally biased region" description="Acidic residues" evidence="11">
    <location>
        <begin position="638"/>
        <end position="648"/>
    </location>
</feature>
<dbReference type="Pfam" id="PF00096">
    <property type="entry name" value="zf-C2H2"/>
    <property type="match status" value="6"/>
</dbReference>
<dbReference type="PROSITE" id="PS00028">
    <property type="entry name" value="ZINC_FINGER_C2H2_1"/>
    <property type="match status" value="14"/>
</dbReference>
<feature type="region of interest" description="Disordered" evidence="11">
    <location>
        <begin position="688"/>
        <end position="839"/>
    </location>
</feature>
<dbReference type="InterPro" id="IPR036236">
    <property type="entry name" value="Znf_C2H2_sf"/>
</dbReference>
<dbReference type="InterPro" id="IPR050758">
    <property type="entry name" value="Znf_C2H2-type"/>
</dbReference>
<feature type="domain" description="C2H2-type" evidence="12">
    <location>
        <begin position="146"/>
        <end position="169"/>
    </location>
</feature>
<organism evidence="13 14">
    <name type="scientific">Diploptera punctata</name>
    <name type="common">Pacific beetle cockroach</name>
    <dbReference type="NCBI Taxonomy" id="6984"/>
    <lineage>
        <taxon>Eukaryota</taxon>
        <taxon>Metazoa</taxon>
        <taxon>Ecdysozoa</taxon>
        <taxon>Arthropoda</taxon>
        <taxon>Hexapoda</taxon>
        <taxon>Insecta</taxon>
        <taxon>Pterygota</taxon>
        <taxon>Neoptera</taxon>
        <taxon>Polyneoptera</taxon>
        <taxon>Dictyoptera</taxon>
        <taxon>Blattodea</taxon>
        <taxon>Blaberoidea</taxon>
        <taxon>Blaberidae</taxon>
        <taxon>Diplopterinae</taxon>
        <taxon>Diploptera</taxon>
    </lineage>
</organism>
<gene>
    <name evidence="13" type="ORF">L9F63_012535</name>
</gene>
<feature type="compositionally biased region" description="Basic residues" evidence="11">
    <location>
        <begin position="652"/>
        <end position="663"/>
    </location>
</feature>
<feature type="domain" description="C2H2-type" evidence="12">
    <location>
        <begin position="447"/>
        <end position="474"/>
    </location>
</feature>
<keyword evidence="5" id="KW-0862">Zinc</keyword>
<keyword evidence="2" id="KW-0479">Metal-binding</keyword>
<proteinExistence type="predicted"/>
<feature type="compositionally biased region" description="Polar residues" evidence="11">
    <location>
        <begin position="182"/>
        <end position="192"/>
    </location>
</feature>
<evidence type="ECO:0000256" key="8">
    <source>
        <dbReference type="ARBA" id="ARBA00023163"/>
    </source>
</evidence>
<evidence type="ECO:0000256" key="11">
    <source>
        <dbReference type="SAM" id="MobiDB-lite"/>
    </source>
</evidence>
<accession>A0AAD8ACB8</accession>
<dbReference type="AlphaFoldDB" id="A0AAD8ACB8"/>
<dbReference type="SMART" id="SM00355">
    <property type="entry name" value="ZnF_C2H2"/>
    <property type="match status" value="14"/>
</dbReference>
<name>A0AAD8ACB8_DIPPU</name>
<reference evidence="13" key="1">
    <citation type="journal article" date="2023" name="IScience">
        <title>Live-bearing cockroach genome reveals convergent evolutionary mechanisms linked to viviparity in insects and beyond.</title>
        <authorList>
            <person name="Fouks B."/>
            <person name="Harrison M.C."/>
            <person name="Mikhailova A.A."/>
            <person name="Marchal E."/>
            <person name="English S."/>
            <person name="Carruthers M."/>
            <person name="Jennings E.C."/>
            <person name="Chiamaka E.L."/>
            <person name="Frigard R.A."/>
            <person name="Pippel M."/>
            <person name="Attardo G.M."/>
            <person name="Benoit J.B."/>
            <person name="Bornberg-Bauer E."/>
            <person name="Tobe S.S."/>
        </authorList>
    </citation>
    <scope>NUCLEOTIDE SEQUENCE</scope>
    <source>
        <strain evidence="13">Stay&amp;Tobe</strain>
    </source>
</reference>
<keyword evidence="7" id="KW-0238">DNA-binding</keyword>
<feature type="domain" description="C2H2-type" evidence="12">
    <location>
        <begin position="420"/>
        <end position="447"/>
    </location>
</feature>
<feature type="domain" description="C2H2-type" evidence="12">
    <location>
        <begin position="362"/>
        <end position="390"/>
    </location>
</feature>
<feature type="domain" description="C2H2-type" evidence="12">
    <location>
        <begin position="392"/>
        <end position="419"/>
    </location>
</feature>
<evidence type="ECO:0000259" key="12">
    <source>
        <dbReference type="PROSITE" id="PS50157"/>
    </source>
</evidence>
<reference evidence="13" key="2">
    <citation type="submission" date="2023-05" db="EMBL/GenBank/DDBJ databases">
        <authorList>
            <person name="Fouks B."/>
        </authorList>
    </citation>
    <scope>NUCLEOTIDE SEQUENCE</scope>
    <source>
        <strain evidence="13">Stay&amp;Tobe</strain>
        <tissue evidence="13">Testes</tissue>
    </source>
</reference>
<keyword evidence="14" id="KW-1185">Reference proteome</keyword>
<dbReference type="PROSITE" id="PS50157">
    <property type="entry name" value="ZINC_FINGER_C2H2_2"/>
    <property type="match status" value="14"/>
</dbReference>
<feature type="compositionally biased region" description="Basic and acidic residues" evidence="11">
    <location>
        <begin position="692"/>
        <end position="702"/>
    </location>
</feature>
<feature type="domain" description="C2H2-type" evidence="12">
    <location>
        <begin position="506"/>
        <end position="533"/>
    </location>
</feature>
<evidence type="ECO:0000256" key="5">
    <source>
        <dbReference type="ARBA" id="ARBA00022833"/>
    </source>
</evidence>
<feature type="region of interest" description="Disordered" evidence="11">
    <location>
        <begin position="621"/>
        <end position="670"/>
    </location>
</feature>
<keyword evidence="8" id="KW-0804">Transcription</keyword>
<feature type="region of interest" description="Disordered" evidence="11">
    <location>
        <begin position="174"/>
        <end position="249"/>
    </location>
</feature>
<dbReference type="PANTHER" id="PTHR23234">
    <property type="entry name" value="ZNF44 PROTEIN"/>
    <property type="match status" value="1"/>
</dbReference>
<evidence type="ECO:0000256" key="1">
    <source>
        <dbReference type="ARBA" id="ARBA00004123"/>
    </source>
</evidence>
<feature type="compositionally biased region" description="Basic residues" evidence="11">
    <location>
        <begin position="764"/>
        <end position="773"/>
    </location>
</feature>
<keyword evidence="3" id="KW-0677">Repeat</keyword>
<keyword evidence="6" id="KW-0805">Transcription regulation</keyword>
<dbReference type="SUPFAM" id="SSF57667">
    <property type="entry name" value="beta-beta-alpha zinc fingers"/>
    <property type="match status" value="8"/>
</dbReference>
<feature type="domain" description="C2H2-type" evidence="12">
    <location>
        <begin position="572"/>
        <end position="599"/>
    </location>
</feature>
<evidence type="ECO:0000313" key="14">
    <source>
        <dbReference type="Proteomes" id="UP001233999"/>
    </source>
</evidence>
<dbReference type="FunFam" id="3.30.160.60:FF:000839">
    <property type="entry name" value="Zinc finger protein 691"/>
    <property type="match status" value="1"/>
</dbReference>
<feature type="non-terminal residue" evidence="13">
    <location>
        <position position="1"/>
    </location>
</feature>
<dbReference type="GO" id="GO:0005634">
    <property type="term" value="C:nucleus"/>
    <property type="evidence" value="ECO:0007669"/>
    <property type="project" value="UniProtKB-SubCell"/>
</dbReference>
<dbReference type="FunFam" id="3.30.160.60:FF:000260">
    <property type="entry name" value="Spalt-like transcription factor 1"/>
    <property type="match status" value="1"/>
</dbReference>
<evidence type="ECO:0000256" key="2">
    <source>
        <dbReference type="ARBA" id="ARBA00022723"/>
    </source>
</evidence>
<dbReference type="GO" id="GO:0008270">
    <property type="term" value="F:zinc ion binding"/>
    <property type="evidence" value="ECO:0007669"/>
    <property type="project" value="UniProtKB-KW"/>
</dbReference>
<feature type="compositionally biased region" description="Basic residues" evidence="11">
    <location>
        <begin position="193"/>
        <end position="209"/>
    </location>
</feature>
<evidence type="ECO:0000313" key="13">
    <source>
        <dbReference type="EMBL" id="KAJ9596451.1"/>
    </source>
</evidence>
<dbReference type="PANTHER" id="PTHR23234:SF10">
    <property type="entry name" value="RIKEN CDNA 6720489N17 GENE-RELATED"/>
    <property type="match status" value="1"/>
</dbReference>
<feature type="domain" description="C2H2-type" evidence="12">
    <location>
        <begin position="254"/>
        <end position="282"/>
    </location>
</feature>
<feature type="domain" description="C2H2-type" evidence="12">
    <location>
        <begin position="300"/>
        <end position="327"/>
    </location>
</feature>
<sequence>GSKYLLPNEAVPSEDTEVPNVVHSFENGTWKSAVVTSDVPQPQATEVVQYTFVDQDFLGIQVTEEEVISETWDNGQQPEDDSQRYVELKVACNPTTDPEEIEIPLPKDQDAYTTMRPYPCDFCSRRFRKKATLMTHMLTHQNDRLQNCNLCGAHYRRKCELINHMKIHAYAPGLESDDDDVPTNNSHDNTISKGRRKKAQSAAPKKRKSIATTSHSNYLDDDDNSYNSRDYKKSNHSNMPSPSHARVHAGDSPFECNTCGEMFWDVSLLKEHSRIKHAGRSRDESDTSGPYTGDDRFGEFNCDTCGLGFHRQDLLKRHRRIHIKIEPDSSGSDHVCQVCGQTFADQGELLAHAETHARYQPHRCMLCGECFLDAQAVAAHVRKRHARNIPPNACTLCGKTCKDRRSLQKHAWVHSAERSFSCHKCGKRFHSRARLKRHMVSHRDKAVFCDECGLEFPDGRALINHRHSHSKEPSARQFECAECGKTFGSRSSQQIHARIHTGERPYGCRFCWKAFADGGTLRKHERIHTGEKPYACAVCPRAFNQRVVLREHIRSHHSGPESRSSGSHAPVYVCKVCAAAFSSSDQLCAHLIQHSDENTAKQRMPKLGPRKYKRRRKLNALEIPALPNAAPSTTQGDISDDDLDSDDDANYKRKIGKRKYKQKGKSEDNLHSTLMKDLETVMENFNSIVSHPKSEPAKEKLDKKKHKTKRRAGMDGKFGMNNSKSRTHVTSGGFVRNTRPGESRVRPRTKNVTVSSLAALKAATSKKAKSHSKTGKDVSSRVGPRTKNVNYHNVKMSKLPTATFPGKSKTSERNASKEKVESKKEDKQNTVVRSENSKVVLPSNLDSNKEVKVEFTCEMCSETFTKRSELLIHVPIHI</sequence>
<comment type="caution">
    <text evidence="13">The sequence shown here is derived from an EMBL/GenBank/DDBJ whole genome shotgun (WGS) entry which is preliminary data.</text>
</comment>
<dbReference type="Proteomes" id="UP001233999">
    <property type="component" value="Unassembled WGS sequence"/>
</dbReference>
<dbReference type="InterPro" id="IPR013087">
    <property type="entry name" value="Znf_C2H2_type"/>
</dbReference>
<dbReference type="GO" id="GO:0003677">
    <property type="term" value="F:DNA binding"/>
    <property type="evidence" value="ECO:0007669"/>
    <property type="project" value="UniProtKB-KW"/>
</dbReference>
<comment type="subcellular location">
    <subcellularLocation>
        <location evidence="1">Nucleus</location>
    </subcellularLocation>
</comment>
<evidence type="ECO:0000256" key="9">
    <source>
        <dbReference type="ARBA" id="ARBA00023242"/>
    </source>
</evidence>
<dbReference type="Pfam" id="PF13912">
    <property type="entry name" value="zf-C2H2_6"/>
    <property type="match status" value="2"/>
</dbReference>
<feature type="domain" description="C2H2-type" evidence="12">
    <location>
        <begin position="534"/>
        <end position="562"/>
    </location>
</feature>
<feature type="compositionally biased region" description="Polar residues" evidence="11">
    <location>
        <begin position="720"/>
        <end position="730"/>
    </location>
</feature>
<protein>
    <recommendedName>
        <fullName evidence="12">C2H2-type domain-containing protein</fullName>
    </recommendedName>
</protein>
<feature type="domain" description="C2H2-type" evidence="12">
    <location>
        <begin position="118"/>
        <end position="145"/>
    </location>
</feature>